<organism evidence="1 2">
    <name type="scientific">Lepeophtheirus salmonis</name>
    <name type="common">Salmon louse</name>
    <name type="synonym">Caligus salmonis</name>
    <dbReference type="NCBI Taxonomy" id="72036"/>
    <lineage>
        <taxon>Eukaryota</taxon>
        <taxon>Metazoa</taxon>
        <taxon>Ecdysozoa</taxon>
        <taxon>Arthropoda</taxon>
        <taxon>Crustacea</taxon>
        <taxon>Multicrustacea</taxon>
        <taxon>Hexanauplia</taxon>
        <taxon>Copepoda</taxon>
        <taxon>Siphonostomatoida</taxon>
        <taxon>Caligidae</taxon>
        <taxon>Lepeophtheirus</taxon>
    </lineage>
</organism>
<sequence>MGEISSDHMKNILQEVKKYLQECIQIFSYEPTCLQEGKLAAIARLDLITVFQNEIYIYINHNIILLILKLRKASPQMECSFHPCVWQIPLLGDISKSSGYLCNS</sequence>
<dbReference type="Proteomes" id="UP000675881">
    <property type="component" value="Chromosome 7"/>
</dbReference>
<dbReference type="AlphaFoldDB" id="A0A7R8D1C9"/>
<gene>
    <name evidence="1" type="ORF">LSAA_12654</name>
</gene>
<keyword evidence="2" id="KW-1185">Reference proteome</keyword>
<protein>
    <submittedName>
        <fullName evidence="1">(salmon louse) hypothetical protein</fullName>
    </submittedName>
</protein>
<name>A0A7R8D1C9_LEPSM</name>
<evidence type="ECO:0000313" key="2">
    <source>
        <dbReference type="Proteomes" id="UP000675881"/>
    </source>
</evidence>
<dbReference type="EMBL" id="HG994586">
    <property type="protein sequence ID" value="CAF2993714.1"/>
    <property type="molecule type" value="Genomic_DNA"/>
</dbReference>
<evidence type="ECO:0000313" key="1">
    <source>
        <dbReference type="EMBL" id="CAF2993714.1"/>
    </source>
</evidence>
<proteinExistence type="predicted"/>
<accession>A0A7R8D1C9</accession>
<reference evidence="1" key="1">
    <citation type="submission" date="2021-02" db="EMBL/GenBank/DDBJ databases">
        <authorList>
            <person name="Bekaert M."/>
        </authorList>
    </citation>
    <scope>NUCLEOTIDE SEQUENCE</scope>
    <source>
        <strain evidence="1">IoA-00</strain>
    </source>
</reference>